<dbReference type="SUPFAM" id="SSF47240">
    <property type="entry name" value="Ferritin-like"/>
    <property type="match status" value="1"/>
</dbReference>
<proteinExistence type="inferred from homology"/>
<dbReference type="CDD" id="cd01043">
    <property type="entry name" value="DPS"/>
    <property type="match status" value="1"/>
</dbReference>
<comment type="similarity">
    <text evidence="1 2">Belongs to the Dps family.</text>
</comment>
<dbReference type="RefSeq" id="WP_010307785.1">
    <property type="nucleotide sequence ID" value="NZ_CP061007.1"/>
</dbReference>
<evidence type="ECO:0000313" key="5">
    <source>
        <dbReference type="Proteomes" id="UP000233786"/>
    </source>
</evidence>
<protein>
    <submittedName>
        <fullName evidence="4">Starvation-inducible DNA-binding protein</fullName>
    </submittedName>
</protein>
<dbReference type="PROSITE" id="PS00818">
    <property type="entry name" value="DPS_1"/>
    <property type="match status" value="1"/>
</dbReference>
<dbReference type="PANTHER" id="PTHR42932">
    <property type="entry name" value="GENERAL STRESS PROTEIN 20U"/>
    <property type="match status" value="1"/>
</dbReference>
<dbReference type="InterPro" id="IPR008331">
    <property type="entry name" value="Ferritin_DPS_dom"/>
</dbReference>
<evidence type="ECO:0000259" key="3">
    <source>
        <dbReference type="Pfam" id="PF00210"/>
    </source>
</evidence>
<dbReference type="PRINTS" id="PR01346">
    <property type="entry name" value="HELNAPAPROT"/>
</dbReference>
<accession>A0A2N3XT02</accession>
<dbReference type="OrthoDB" id="9797687at2"/>
<evidence type="ECO:0000256" key="1">
    <source>
        <dbReference type="ARBA" id="ARBA00009497"/>
    </source>
</evidence>
<dbReference type="Pfam" id="PF00210">
    <property type="entry name" value="Ferritin"/>
    <property type="match status" value="1"/>
</dbReference>
<dbReference type="InterPro" id="IPR012347">
    <property type="entry name" value="Ferritin-like"/>
</dbReference>
<dbReference type="GO" id="GO:0003677">
    <property type="term" value="F:DNA binding"/>
    <property type="evidence" value="ECO:0007669"/>
    <property type="project" value="UniProtKB-KW"/>
</dbReference>
<keyword evidence="5" id="KW-1185">Reference proteome</keyword>
<organism evidence="4 5">
    <name type="scientific">Saccharopolyspora spinosa</name>
    <dbReference type="NCBI Taxonomy" id="60894"/>
    <lineage>
        <taxon>Bacteria</taxon>
        <taxon>Bacillati</taxon>
        <taxon>Actinomycetota</taxon>
        <taxon>Actinomycetes</taxon>
        <taxon>Pseudonocardiales</taxon>
        <taxon>Pseudonocardiaceae</taxon>
        <taxon>Saccharopolyspora</taxon>
    </lineage>
</organism>
<dbReference type="AlphaFoldDB" id="A0A2N3XT02"/>
<dbReference type="InterPro" id="IPR002177">
    <property type="entry name" value="DPS_DNA-bd"/>
</dbReference>
<dbReference type="PANTHER" id="PTHR42932:SF2">
    <property type="entry name" value="DNA PROTECTION DURING STARVATION PROTEIN 1"/>
    <property type="match status" value="1"/>
</dbReference>
<sequence length="165" mass="18342">MAQKTASKKAPITSPLADQDREITGKVLQGTLLDMIDLHLVAKQAHWNVVGRLFHDVHLHLDELVTTARGFADDVAERAAAIGISPDGRASTVADGSGVPKFDSNWRSDREVVQAITNTLAELNRRLRERIDETDKTDLVTQDLLIGIARELEKSHWMWQAQLAE</sequence>
<dbReference type="PIRSF" id="PIRSF005900">
    <property type="entry name" value="Dps"/>
    <property type="match status" value="1"/>
</dbReference>
<dbReference type="GO" id="GO:0016722">
    <property type="term" value="F:oxidoreductase activity, acting on metal ions"/>
    <property type="evidence" value="ECO:0007669"/>
    <property type="project" value="InterPro"/>
</dbReference>
<dbReference type="InterPro" id="IPR023188">
    <property type="entry name" value="DPS_DNA-bd_CS"/>
</dbReference>
<feature type="domain" description="Ferritin/DPS" evidence="3">
    <location>
        <begin position="28"/>
        <end position="164"/>
    </location>
</feature>
<comment type="caution">
    <text evidence="4">The sequence shown here is derived from an EMBL/GenBank/DDBJ whole genome shotgun (WGS) entry which is preliminary data.</text>
</comment>
<evidence type="ECO:0000256" key="2">
    <source>
        <dbReference type="RuleBase" id="RU003875"/>
    </source>
</evidence>
<dbReference type="Proteomes" id="UP000233786">
    <property type="component" value="Unassembled WGS sequence"/>
</dbReference>
<gene>
    <name evidence="4" type="ORF">A8926_1317</name>
</gene>
<dbReference type="InterPro" id="IPR009078">
    <property type="entry name" value="Ferritin-like_SF"/>
</dbReference>
<name>A0A2N3XT02_SACSN</name>
<dbReference type="GO" id="GO:0008199">
    <property type="term" value="F:ferric iron binding"/>
    <property type="evidence" value="ECO:0007669"/>
    <property type="project" value="InterPro"/>
</dbReference>
<reference evidence="4" key="1">
    <citation type="submission" date="2017-12" db="EMBL/GenBank/DDBJ databases">
        <title>Sequencing the genomes of 1000 Actinobacteria strains.</title>
        <authorList>
            <person name="Klenk H.-P."/>
        </authorList>
    </citation>
    <scope>NUCLEOTIDE SEQUENCE [LARGE SCALE GENOMIC DNA]</scope>
    <source>
        <strain evidence="4">DSM 44228</strain>
    </source>
</reference>
<dbReference type="STRING" id="994479.GCA_000194155_04036"/>
<keyword evidence="4" id="KW-0238">DNA-binding</keyword>
<dbReference type="EMBL" id="PJNB01000001">
    <property type="protein sequence ID" value="PKW13762.1"/>
    <property type="molecule type" value="Genomic_DNA"/>
</dbReference>
<evidence type="ECO:0000313" key="4">
    <source>
        <dbReference type="EMBL" id="PKW13762.1"/>
    </source>
</evidence>
<dbReference type="Gene3D" id="1.20.1260.10">
    <property type="match status" value="1"/>
</dbReference>